<gene>
    <name evidence="2" type="ORF">SAMN05216313_12467</name>
</gene>
<feature type="region of interest" description="Disordered" evidence="1">
    <location>
        <begin position="554"/>
        <end position="584"/>
    </location>
</feature>
<dbReference type="STRING" id="460384.SAMN05216313_12467"/>
<feature type="compositionally biased region" description="Polar residues" evidence="1">
    <location>
        <begin position="571"/>
        <end position="582"/>
    </location>
</feature>
<reference evidence="3" key="1">
    <citation type="submission" date="2016-10" db="EMBL/GenBank/DDBJ databases">
        <authorList>
            <person name="Varghese N."/>
            <person name="Submissions S."/>
        </authorList>
    </citation>
    <scope>NUCLEOTIDE SEQUENCE [LARGE SCALE GENOMIC DNA]</scope>
    <source>
        <strain evidence="3">NLAE-zl-G277</strain>
    </source>
</reference>
<dbReference type="RefSeq" id="WP_092367891.1">
    <property type="nucleotide sequence ID" value="NZ_FOIM01000024.1"/>
</dbReference>
<sequence length="665" mass="71390">MKKMAILNAAQALRWEQGVSVLSAENTTRAGGCGCRCALWAEQIFRKYGVPGDYGLEPADLVFLNSVLTAFPVPIREKSGFSLICQLFFANYSQDIRVFRYRLPDWVGKKMPIRPLTGSAGIAAGFDGGRLWAREGVAEQLRGLGSWQEWFWGWKSEEGQFRELGSWERQHEKAVEVRRSSPWGRGLVGISGKSGENETPAVRSGLAVFRGIDQTALGAGMTGAVARGTGAQAEEGRPDRGYTGIPTQEYRWELLRLTAAGFKAAFRTVPAGRRSILLVCGAQRWKWKRTEKGLPARIVTAETGLAQSQRMEAGWPPAGLVEAELAETVPTETEAAGIELAEMGAAKEGSAGNRPVEAVTAELRTAAFFEETKAPGSLAYSIRVGPRIGTGFEFVQAIPCTEDQDRLECFRQKIAGRLAGAEMHGKPAGPPLPGITVWTKRMASYEEFVCSGPAAVAAEPNLARRAVKDGTAAFFAPSVKLVLSHGAVRLMLYGPSARGFWTGFMARSAVGLQRPGSPVWEQRPGRPADLTRLTLTSGKGWPAVVAWARRSGLSANSEPSGPATGLPSGLSAGTGSFGQSENEVSRVTFADTKSSGPAMWTGRGGQIADNLPGSLFADKVFRRIPVWPDGSGRSAGIMPFRIFVGKVYGNTSVWPEVPGQPAGII</sequence>
<name>A0A1I0IWV9_9FIRM</name>
<accession>A0A1I0IWV9</accession>
<dbReference type="AlphaFoldDB" id="A0A1I0IWV9"/>
<evidence type="ECO:0000313" key="2">
    <source>
        <dbReference type="EMBL" id="SEU01815.1"/>
    </source>
</evidence>
<evidence type="ECO:0000256" key="1">
    <source>
        <dbReference type="SAM" id="MobiDB-lite"/>
    </source>
</evidence>
<keyword evidence="3" id="KW-1185">Reference proteome</keyword>
<protein>
    <submittedName>
        <fullName evidence="2">Uncharacterized protein</fullName>
    </submittedName>
</protein>
<evidence type="ECO:0000313" key="3">
    <source>
        <dbReference type="Proteomes" id="UP000198508"/>
    </source>
</evidence>
<dbReference type="Proteomes" id="UP000198508">
    <property type="component" value="Unassembled WGS sequence"/>
</dbReference>
<organism evidence="2 3">
    <name type="scientific">Enterocloster lavalensis</name>
    <dbReference type="NCBI Taxonomy" id="460384"/>
    <lineage>
        <taxon>Bacteria</taxon>
        <taxon>Bacillati</taxon>
        <taxon>Bacillota</taxon>
        <taxon>Clostridia</taxon>
        <taxon>Lachnospirales</taxon>
        <taxon>Lachnospiraceae</taxon>
        <taxon>Enterocloster</taxon>
    </lineage>
</organism>
<proteinExistence type="predicted"/>
<dbReference type="EMBL" id="FOIM01000024">
    <property type="protein sequence ID" value="SEU01815.1"/>
    <property type="molecule type" value="Genomic_DNA"/>
</dbReference>